<evidence type="ECO:0000256" key="1">
    <source>
        <dbReference type="ARBA" id="ARBA00007411"/>
    </source>
</evidence>
<dbReference type="InterPro" id="IPR014038">
    <property type="entry name" value="EF1B_bsu/dsu_GNE"/>
</dbReference>
<dbReference type="InterPro" id="IPR014717">
    <property type="entry name" value="Transl_elong_EF1B/ribsomal_bS6"/>
</dbReference>
<evidence type="ECO:0000256" key="3">
    <source>
        <dbReference type="ARBA" id="ARBA00022917"/>
    </source>
</evidence>
<accession>A0A151ZC43</accession>
<dbReference type="OMA" id="YRWYKHI"/>
<dbReference type="AlphaFoldDB" id="A0A151ZC43"/>
<keyword evidence="2 4" id="KW-0251">Elongation factor</keyword>
<dbReference type="GO" id="GO:0003746">
    <property type="term" value="F:translation elongation factor activity"/>
    <property type="evidence" value="ECO:0007669"/>
    <property type="project" value="UniProtKB-KW"/>
</dbReference>
<dbReference type="PROSITE" id="PS00825">
    <property type="entry name" value="EF1BD_2"/>
    <property type="match status" value="1"/>
</dbReference>
<dbReference type="InterPro" id="IPR001326">
    <property type="entry name" value="Transl_elong_EF1B_B/D_CS"/>
</dbReference>
<proteinExistence type="inferred from homology"/>
<dbReference type="Gene3D" id="1.20.1050.130">
    <property type="match status" value="1"/>
</dbReference>
<evidence type="ECO:0000256" key="2">
    <source>
        <dbReference type="ARBA" id="ARBA00022768"/>
    </source>
</evidence>
<dbReference type="PANTHER" id="PTHR11595">
    <property type="entry name" value="EF-HAND AND COILED-COIL DOMAIN-CONTAINING FAMILY MEMBER"/>
    <property type="match status" value="1"/>
</dbReference>
<dbReference type="FunCoup" id="A0A151ZC43">
    <property type="interactions" value="764"/>
</dbReference>
<evidence type="ECO:0000259" key="5">
    <source>
        <dbReference type="SMART" id="SM00888"/>
    </source>
</evidence>
<keyword evidence="7" id="KW-1185">Reference proteome</keyword>
<dbReference type="InterPro" id="IPR049720">
    <property type="entry name" value="EF1B_bsu/dsu"/>
</dbReference>
<dbReference type="FunFam" id="3.30.70.60:FF:000001">
    <property type="entry name" value="Elongation factor 1-beta 1 like"/>
    <property type="match status" value="1"/>
</dbReference>
<reference evidence="6 7" key="1">
    <citation type="submission" date="2015-12" db="EMBL/GenBank/DDBJ databases">
        <title>Dictyostelia acquired genes for synthesis and detection of signals that induce cell-type specialization by lateral gene transfer from prokaryotes.</title>
        <authorList>
            <person name="Gloeckner G."/>
            <person name="Schaap P."/>
        </authorList>
    </citation>
    <scope>NUCLEOTIDE SEQUENCE [LARGE SCALE GENOMIC DNA]</scope>
    <source>
        <strain evidence="6 7">TK</strain>
    </source>
</reference>
<dbReference type="CDD" id="cd00292">
    <property type="entry name" value="EF1B"/>
    <property type="match status" value="1"/>
</dbReference>
<gene>
    <name evidence="6" type="ORF">DLAC_07268</name>
</gene>
<dbReference type="InterPro" id="IPR018940">
    <property type="entry name" value="EF-1_beta_acid_region_euk"/>
</dbReference>
<evidence type="ECO:0000256" key="4">
    <source>
        <dbReference type="RuleBase" id="RU003791"/>
    </source>
</evidence>
<evidence type="ECO:0000313" key="6">
    <source>
        <dbReference type="EMBL" id="KYQ91511.1"/>
    </source>
</evidence>
<dbReference type="GO" id="GO:0005853">
    <property type="term" value="C:eukaryotic translation elongation factor 1 complex"/>
    <property type="evidence" value="ECO:0007669"/>
    <property type="project" value="InterPro"/>
</dbReference>
<dbReference type="SUPFAM" id="SSF47616">
    <property type="entry name" value="GST C-terminal domain-like"/>
    <property type="match status" value="1"/>
</dbReference>
<sequence length="217" mass="24072">MPSFADLTTEKGLGELNTYLVDKTYIVGFVPSSADVEALKLVGKAPCANKYPHANRWYKTIESYDQSETTSFPKTEAVTVAAATTTATKAEDDIDLFGDDDENDEEYERQLEERRKAAAEKKKPKEKVIAKSSVLLDVKPWDDETDLAEMEKSVRSIEMEGLLWGASKLAAVGYGIKKLVINCVVVDDLVSTDDLIDKIQAFEDYVQSVDIAAFNKI</sequence>
<dbReference type="CDD" id="cd10308">
    <property type="entry name" value="GST_C_eEF1b_like"/>
    <property type="match status" value="1"/>
</dbReference>
<dbReference type="EMBL" id="LODT01000034">
    <property type="protein sequence ID" value="KYQ91511.1"/>
    <property type="molecule type" value="Genomic_DNA"/>
</dbReference>
<evidence type="ECO:0000313" key="7">
    <source>
        <dbReference type="Proteomes" id="UP000076078"/>
    </source>
</evidence>
<dbReference type="Pfam" id="PF10587">
    <property type="entry name" value="EF-1_beta_acid"/>
    <property type="match status" value="1"/>
</dbReference>
<dbReference type="InterPro" id="IPR036219">
    <property type="entry name" value="eEF-1beta-like_sf"/>
</dbReference>
<comment type="caution">
    <text evidence="6">The sequence shown here is derived from an EMBL/GenBank/DDBJ whole genome shotgun (WGS) entry which is preliminary data.</text>
</comment>
<dbReference type="Proteomes" id="UP000076078">
    <property type="component" value="Unassembled WGS sequence"/>
</dbReference>
<dbReference type="OrthoDB" id="331763at2759"/>
<comment type="similarity">
    <text evidence="1 4">Belongs to the EF-1-beta/EF-1-delta family.</text>
</comment>
<dbReference type="PANTHER" id="PTHR11595:SF21">
    <property type="entry name" value="ELONGATION FACTOR 1-BETA"/>
    <property type="match status" value="1"/>
</dbReference>
<keyword evidence="3 4" id="KW-0648">Protein biosynthesis</keyword>
<dbReference type="STRING" id="361077.A0A151ZC43"/>
<feature type="domain" description="Translation elongation factor EF1B beta/delta subunit guanine nucleotide exchange" evidence="5">
    <location>
        <begin position="131"/>
        <end position="217"/>
    </location>
</feature>
<dbReference type="SMART" id="SM00888">
    <property type="entry name" value="EF1_GNE"/>
    <property type="match status" value="1"/>
</dbReference>
<dbReference type="GO" id="GO:0005829">
    <property type="term" value="C:cytosol"/>
    <property type="evidence" value="ECO:0007669"/>
    <property type="project" value="TreeGrafter"/>
</dbReference>
<dbReference type="SUPFAM" id="SSF54984">
    <property type="entry name" value="eEF-1beta-like"/>
    <property type="match status" value="1"/>
</dbReference>
<protein>
    <submittedName>
        <fullName evidence="6">Elongation factor 1b</fullName>
    </submittedName>
</protein>
<dbReference type="Gene3D" id="3.30.70.60">
    <property type="match status" value="1"/>
</dbReference>
<organism evidence="6 7">
    <name type="scientific">Tieghemostelium lacteum</name>
    <name type="common">Slime mold</name>
    <name type="synonym">Dictyostelium lacteum</name>
    <dbReference type="NCBI Taxonomy" id="361077"/>
    <lineage>
        <taxon>Eukaryota</taxon>
        <taxon>Amoebozoa</taxon>
        <taxon>Evosea</taxon>
        <taxon>Eumycetozoa</taxon>
        <taxon>Dictyostelia</taxon>
        <taxon>Dictyosteliales</taxon>
        <taxon>Raperosteliaceae</taxon>
        <taxon>Tieghemostelium</taxon>
    </lineage>
</organism>
<dbReference type="Pfam" id="PF00736">
    <property type="entry name" value="EF1_GNE"/>
    <property type="match status" value="1"/>
</dbReference>
<dbReference type="InterPro" id="IPR036282">
    <property type="entry name" value="Glutathione-S-Trfase_C_sf"/>
</dbReference>
<dbReference type="InParanoid" id="A0A151ZC43"/>
<name>A0A151ZC43_TIELA</name>
<dbReference type="GO" id="GO:0005085">
    <property type="term" value="F:guanyl-nucleotide exchange factor activity"/>
    <property type="evidence" value="ECO:0007669"/>
    <property type="project" value="TreeGrafter"/>
</dbReference>